<dbReference type="EMBL" id="NMUH01000565">
    <property type="protein sequence ID" value="MQL81410.1"/>
    <property type="molecule type" value="Genomic_DNA"/>
</dbReference>
<feature type="transmembrane region" description="Helical" evidence="1">
    <location>
        <begin position="232"/>
        <end position="248"/>
    </location>
</feature>
<protein>
    <submittedName>
        <fullName evidence="2">Uncharacterized protein</fullName>
    </submittedName>
</protein>
<evidence type="ECO:0000256" key="1">
    <source>
        <dbReference type="SAM" id="Phobius"/>
    </source>
</evidence>
<keyword evidence="1" id="KW-0472">Membrane</keyword>
<name>A0A843UHP6_COLES</name>
<keyword evidence="1" id="KW-1133">Transmembrane helix</keyword>
<evidence type="ECO:0000313" key="2">
    <source>
        <dbReference type="EMBL" id="MQL81410.1"/>
    </source>
</evidence>
<keyword evidence="1" id="KW-0812">Transmembrane</keyword>
<proteinExistence type="predicted"/>
<feature type="transmembrane region" description="Helical" evidence="1">
    <location>
        <begin position="268"/>
        <end position="286"/>
    </location>
</feature>
<reference evidence="2" key="1">
    <citation type="submission" date="2017-07" db="EMBL/GenBank/DDBJ databases">
        <title>Taro Niue Genome Assembly and Annotation.</title>
        <authorList>
            <person name="Atibalentja N."/>
            <person name="Keating K."/>
            <person name="Fields C.J."/>
        </authorList>
    </citation>
    <scope>NUCLEOTIDE SEQUENCE</scope>
    <source>
        <strain evidence="2">Niue_2</strain>
        <tissue evidence="2">Leaf</tissue>
    </source>
</reference>
<organism evidence="2 3">
    <name type="scientific">Colocasia esculenta</name>
    <name type="common">Wild taro</name>
    <name type="synonym">Arum esculentum</name>
    <dbReference type="NCBI Taxonomy" id="4460"/>
    <lineage>
        <taxon>Eukaryota</taxon>
        <taxon>Viridiplantae</taxon>
        <taxon>Streptophyta</taxon>
        <taxon>Embryophyta</taxon>
        <taxon>Tracheophyta</taxon>
        <taxon>Spermatophyta</taxon>
        <taxon>Magnoliopsida</taxon>
        <taxon>Liliopsida</taxon>
        <taxon>Araceae</taxon>
        <taxon>Aroideae</taxon>
        <taxon>Colocasieae</taxon>
        <taxon>Colocasia</taxon>
    </lineage>
</organism>
<gene>
    <name evidence="2" type="ORF">Taro_013860</name>
</gene>
<feature type="transmembrane region" description="Helical" evidence="1">
    <location>
        <begin position="162"/>
        <end position="187"/>
    </location>
</feature>
<dbReference type="Proteomes" id="UP000652761">
    <property type="component" value="Unassembled WGS sequence"/>
</dbReference>
<accession>A0A843UHP6</accession>
<keyword evidence="3" id="KW-1185">Reference proteome</keyword>
<evidence type="ECO:0000313" key="3">
    <source>
        <dbReference type="Proteomes" id="UP000652761"/>
    </source>
</evidence>
<feature type="transmembrane region" description="Helical" evidence="1">
    <location>
        <begin position="199"/>
        <end position="220"/>
    </location>
</feature>
<dbReference type="AlphaFoldDB" id="A0A843UHP6"/>
<sequence length="458" mass="50717">MFSACERDRGMRRVLNATAQVVTFILSLFGGLRLHGCHVSCAGQSADVSLGKATASYVAFRSRREASVEVFRLIRRIYAVFGVLSPRVHRVERGRRRTVDGLRVLREDPEKGFGLGLLPVKATDPSVTTRSRQADPSVSSILDTLTPVLELYIRLRERRQRVATCVVLVGLHCSLACACGAVVGPFIRDCEIESCVKVLPVVACFVVALVWLWFLWWYLVVVGVEVEVVCPSYYLVCGFRHIVVWGYNGLALGQRSYYPCVWGLPVKLVAYAVVSAWVVRLCGPEYWAQSAHRFSACERDRGMRRVLNVTALVVAFMLPLFGSLRLHGYRVSCDGQSVDVGLGKATASYVAFRSRRRAASRSQPLCVFKEVLAGQSCGKLSRPGEAAVAVFRLIQRIDGVFGLLSPRVHRVERGRRRTVDGLRVLREDPEKGFRLGLSPVKATDPSIATRSQQAGPSC</sequence>
<comment type="caution">
    <text evidence="2">The sequence shown here is derived from an EMBL/GenBank/DDBJ whole genome shotgun (WGS) entry which is preliminary data.</text>
</comment>
<feature type="transmembrane region" description="Helical" evidence="1">
    <location>
        <begin position="306"/>
        <end position="324"/>
    </location>
</feature>